<keyword evidence="1" id="KW-0812">Transmembrane</keyword>
<keyword evidence="1" id="KW-0472">Membrane</keyword>
<evidence type="ECO:0000256" key="1">
    <source>
        <dbReference type="SAM" id="Phobius"/>
    </source>
</evidence>
<dbReference type="Proteomes" id="UP001597197">
    <property type="component" value="Unassembled WGS sequence"/>
</dbReference>
<comment type="caution">
    <text evidence="2">The sequence shown here is derived from an EMBL/GenBank/DDBJ whole genome shotgun (WGS) entry which is preliminary data.</text>
</comment>
<evidence type="ECO:0000313" key="2">
    <source>
        <dbReference type="EMBL" id="MFD1872102.1"/>
    </source>
</evidence>
<gene>
    <name evidence="2" type="ORF">ACFSDX_06675</name>
</gene>
<dbReference type="RefSeq" id="WP_382312476.1">
    <property type="nucleotide sequence ID" value="NZ_JBHUFD010000002.1"/>
</dbReference>
<proteinExistence type="predicted"/>
<sequence length="105" mass="11211">MVGPSSVADSLATIYFATVGGVFVSVVLPLIRPLLPKPAVEAGLMAGPTFWEIARPYIATGLFSLIVALLLVASAYNTEHPFGYWYEAFVAGYLADSTLQKISTK</sequence>
<protein>
    <submittedName>
        <fullName evidence="2">Uncharacterized protein</fullName>
    </submittedName>
</protein>
<keyword evidence="3" id="KW-1185">Reference proteome</keyword>
<reference evidence="3" key="1">
    <citation type="journal article" date="2019" name="Int. J. Syst. Evol. Microbiol.">
        <title>The Global Catalogue of Microorganisms (GCM) 10K type strain sequencing project: providing services to taxonomists for standard genome sequencing and annotation.</title>
        <authorList>
            <consortium name="The Broad Institute Genomics Platform"/>
            <consortium name="The Broad Institute Genome Sequencing Center for Infectious Disease"/>
            <person name="Wu L."/>
            <person name="Ma J."/>
        </authorList>
    </citation>
    <scope>NUCLEOTIDE SEQUENCE [LARGE SCALE GENOMIC DNA]</scope>
    <source>
        <strain evidence="3">CGMCC 1.15795</strain>
    </source>
</reference>
<dbReference type="EMBL" id="JBHUFD010000002">
    <property type="protein sequence ID" value="MFD1872102.1"/>
    <property type="molecule type" value="Genomic_DNA"/>
</dbReference>
<organism evidence="2 3">
    <name type="scientific">Hymenobacter bucti</name>
    <dbReference type="NCBI Taxonomy" id="1844114"/>
    <lineage>
        <taxon>Bacteria</taxon>
        <taxon>Pseudomonadati</taxon>
        <taxon>Bacteroidota</taxon>
        <taxon>Cytophagia</taxon>
        <taxon>Cytophagales</taxon>
        <taxon>Hymenobacteraceae</taxon>
        <taxon>Hymenobacter</taxon>
    </lineage>
</organism>
<evidence type="ECO:0000313" key="3">
    <source>
        <dbReference type="Proteomes" id="UP001597197"/>
    </source>
</evidence>
<feature type="transmembrane region" description="Helical" evidence="1">
    <location>
        <begin position="56"/>
        <end position="76"/>
    </location>
</feature>
<feature type="transmembrane region" description="Helical" evidence="1">
    <location>
        <begin position="12"/>
        <end position="35"/>
    </location>
</feature>
<name>A0ABW4QR99_9BACT</name>
<accession>A0ABW4QR99</accession>
<keyword evidence="1" id="KW-1133">Transmembrane helix</keyword>